<evidence type="ECO:0000256" key="7">
    <source>
        <dbReference type="ARBA" id="ARBA00023157"/>
    </source>
</evidence>
<proteinExistence type="inferred from homology"/>
<keyword evidence="8" id="KW-0449">Lipoprotein</keyword>
<feature type="disulfide bond" evidence="9">
    <location>
        <begin position="57"/>
        <end position="64"/>
    </location>
</feature>
<feature type="region of interest" description="Disordered" evidence="10">
    <location>
        <begin position="114"/>
        <end position="185"/>
    </location>
</feature>
<feature type="compositionally biased region" description="Polar residues" evidence="10">
    <location>
        <begin position="20"/>
        <end position="29"/>
    </location>
</feature>
<evidence type="ECO:0000256" key="10">
    <source>
        <dbReference type="SAM" id="MobiDB-lite"/>
    </source>
</evidence>
<keyword evidence="11" id="KW-0812">Transmembrane</keyword>
<dbReference type="OrthoDB" id="3946741at2759"/>
<feature type="compositionally biased region" description="Acidic residues" evidence="10">
    <location>
        <begin position="478"/>
        <end position="487"/>
    </location>
</feature>
<feature type="compositionally biased region" description="Polar residues" evidence="10">
    <location>
        <begin position="430"/>
        <end position="440"/>
    </location>
</feature>
<feature type="compositionally biased region" description="Low complexity" evidence="10">
    <location>
        <begin position="145"/>
        <end position="171"/>
    </location>
</feature>
<feature type="compositionally biased region" description="Polar residues" evidence="10">
    <location>
        <begin position="173"/>
        <end position="185"/>
    </location>
</feature>
<feature type="domain" description="CFEM" evidence="13">
    <location>
        <begin position="11"/>
        <end position="134"/>
    </location>
</feature>
<feature type="region of interest" description="Disordered" evidence="10">
    <location>
        <begin position="389"/>
        <end position="551"/>
    </location>
</feature>
<feature type="region of interest" description="Disordered" evidence="10">
    <location>
        <begin position="233"/>
        <end position="269"/>
    </location>
</feature>
<keyword evidence="4" id="KW-0964">Secreted</keyword>
<keyword evidence="7 9" id="KW-1015">Disulfide bond</keyword>
<feature type="region of interest" description="Disordered" evidence="10">
    <location>
        <begin position="1"/>
        <end position="32"/>
    </location>
</feature>
<dbReference type="InterPro" id="IPR008427">
    <property type="entry name" value="Extracellular_membr_CFEM_dom"/>
</dbReference>
<reference evidence="14 15" key="1">
    <citation type="submission" date="2015-07" db="EMBL/GenBank/DDBJ databases">
        <title>Comparative genomics of the Sigatoka disease complex on banana suggests a link between parallel evolutionary changes in Pseudocercospora fijiensis and Pseudocercospora eumusae and increased virulence on the banana host.</title>
        <authorList>
            <person name="Chang T.-C."/>
            <person name="Salvucci A."/>
            <person name="Crous P.W."/>
            <person name="Stergiopoulos I."/>
        </authorList>
    </citation>
    <scope>NUCLEOTIDE SEQUENCE [LARGE SCALE GENOMIC DNA]</scope>
    <source>
        <strain evidence="14 15">CBS 114824</strain>
    </source>
</reference>
<evidence type="ECO:0000256" key="3">
    <source>
        <dbReference type="ARBA" id="ARBA00010031"/>
    </source>
</evidence>
<evidence type="ECO:0000259" key="13">
    <source>
        <dbReference type="PROSITE" id="PS52012"/>
    </source>
</evidence>
<evidence type="ECO:0000256" key="9">
    <source>
        <dbReference type="PROSITE-ProRule" id="PRU01356"/>
    </source>
</evidence>
<dbReference type="InterPro" id="IPR000595">
    <property type="entry name" value="cNMP-bd_dom"/>
</dbReference>
<evidence type="ECO:0000256" key="1">
    <source>
        <dbReference type="ARBA" id="ARBA00004589"/>
    </source>
</evidence>
<organism evidence="14 15">
    <name type="scientific">Pseudocercospora eumusae</name>
    <dbReference type="NCBI Taxonomy" id="321146"/>
    <lineage>
        <taxon>Eukaryota</taxon>
        <taxon>Fungi</taxon>
        <taxon>Dikarya</taxon>
        <taxon>Ascomycota</taxon>
        <taxon>Pezizomycotina</taxon>
        <taxon>Dothideomycetes</taxon>
        <taxon>Dothideomycetidae</taxon>
        <taxon>Mycosphaerellales</taxon>
        <taxon>Mycosphaerellaceae</taxon>
        <taxon>Pseudocercospora</taxon>
    </lineage>
</organism>
<dbReference type="GO" id="GO:0005576">
    <property type="term" value="C:extracellular region"/>
    <property type="evidence" value="ECO:0007669"/>
    <property type="project" value="UniProtKB-SubCell"/>
</dbReference>
<feature type="compositionally biased region" description="Pro residues" evidence="10">
    <location>
        <begin position="313"/>
        <end position="323"/>
    </location>
</feature>
<evidence type="ECO:0000256" key="11">
    <source>
        <dbReference type="SAM" id="Phobius"/>
    </source>
</evidence>
<feature type="domain" description="Cyclic nucleotide-binding" evidence="12">
    <location>
        <begin position="71"/>
        <end position="93"/>
    </location>
</feature>
<evidence type="ECO:0000256" key="2">
    <source>
        <dbReference type="ARBA" id="ARBA00004613"/>
    </source>
</evidence>
<evidence type="ECO:0000256" key="5">
    <source>
        <dbReference type="ARBA" id="ARBA00022622"/>
    </source>
</evidence>
<name>A0A139HJT4_9PEZI</name>
<protein>
    <submittedName>
        <fullName evidence="14">Uncharacterized protein</fullName>
    </submittedName>
</protein>
<evidence type="ECO:0000259" key="12">
    <source>
        <dbReference type="PROSITE" id="PS50042"/>
    </source>
</evidence>
<gene>
    <name evidence="14" type="ORF">AC578_5460</name>
</gene>
<dbReference type="STRING" id="321146.A0A139HJT4"/>
<keyword evidence="6" id="KW-0732">Signal</keyword>
<evidence type="ECO:0000256" key="8">
    <source>
        <dbReference type="ARBA" id="ARBA00023288"/>
    </source>
</evidence>
<feature type="compositionally biased region" description="Polar residues" evidence="10">
    <location>
        <begin position="461"/>
        <end position="475"/>
    </location>
</feature>
<feature type="compositionally biased region" description="Low complexity" evidence="10">
    <location>
        <begin position="115"/>
        <end position="137"/>
    </location>
</feature>
<evidence type="ECO:0000313" key="14">
    <source>
        <dbReference type="EMBL" id="KXT02764.1"/>
    </source>
</evidence>
<comment type="subcellular location">
    <subcellularLocation>
        <location evidence="1">Membrane</location>
        <topology evidence="1">Lipid-anchor</topology>
        <topology evidence="1">GPI-anchor</topology>
    </subcellularLocation>
    <subcellularLocation>
        <location evidence="2">Secreted</location>
    </subcellularLocation>
</comment>
<dbReference type="PROSITE" id="PS52012">
    <property type="entry name" value="CFEM"/>
    <property type="match status" value="1"/>
</dbReference>
<keyword evidence="5" id="KW-0336">GPI-anchor</keyword>
<comment type="similarity">
    <text evidence="3">Belongs to the RBT5 family.</text>
</comment>
<sequence length="694" mass="74377">MPARHPPTASPDLHSIPTIKRSTSASTASDIPEDLESSLPKCAQSCLSAYVGQEYTCASNNASCLCRKYSSQGFTLGELALLCVRLDCPRATTQEQSDAYNVCSAQSNAASARHSTLTLPAKTTTSTNSQAASTTTSYPTMTGQLLSSTTAEPTASESDSSTSSLPNSPAETPNASTGARGSSSLTNSQAIGVSVAAIGALIIAIVIAYIIICLRRKKAKRAKMERQSYDFVDEGPPTALPTENRCLHRPDESGSGSFAEKRQTPWPGQYPRTIRQVQEPMENAQTNPLGPASEYPNGRQIPSPLLPDKPRSRPLPPRPPPKSPLYWPQTPATIFEEERIAPLPAALLPGLPAHPAVNKHRGPTSTPSLSLNIPERVSRYEAVQKPNEFILPAPPRMHARSSSTSHSRSSKSSLLDYYAGTDSGSPEDLYSSTPIESQAQVRRPPPAAITITKPACPPQAVRNSIVSTESGRTSFESTDPDEPTPPEEQDKQLTPVAESPIAAIRYPKIPRSSNQSVPRSPGGGISPRAPVAMAGPRTPSLRHARAREKAFPVTPERQMLRAYSPNLSGTTLAAKRRGSGAADALEHGIHISNSAQSPNTLKGCNITRKSPIGNEVVGGYRHDSPLKGYGRVASRKQPNWPLTVATKTPESRAPLKSPLWEPKLTPSRMGDDLYLRVSAATPQQSHFQSLYNDG</sequence>
<comment type="caution">
    <text evidence="14">The sequence shown here is derived from an EMBL/GenBank/DDBJ whole genome shotgun (WGS) entry which is preliminary data.</text>
</comment>
<keyword evidence="15" id="KW-1185">Reference proteome</keyword>
<dbReference type="GO" id="GO:0098552">
    <property type="term" value="C:side of membrane"/>
    <property type="evidence" value="ECO:0007669"/>
    <property type="project" value="UniProtKB-KW"/>
</dbReference>
<dbReference type="Proteomes" id="UP000070133">
    <property type="component" value="Unassembled WGS sequence"/>
</dbReference>
<evidence type="ECO:0000256" key="4">
    <source>
        <dbReference type="ARBA" id="ARBA00022525"/>
    </source>
</evidence>
<dbReference type="EMBL" id="LFZN01000038">
    <property type="protein sequence ID" value="KXT02764.1"/>
    <property type="molecule type" value="Genomic_DNA"/>
</dbReference>
<keyword evidence="11" id="KW-1133">Transmembrane helix</keyword>
<feature type="transmembrane region" description="Helical" evidence="11">
    <location>
        <begin position="190"/>
        <end position="214"/>
    </location>
</feature>
<feature type="compositionally biased region" description="Low complexity" evidence="10">
    <location>
        <begin position="401"/>
        <end position="413"/>
    </location>
</feature>
<dbReference type="PROSITE" id="PS50042">
    <property type="entry name" value="CNMP_BINDING_3"/>
    <property type="match status" value="1"/>
</dbReference>
<feature type="region of interest" description="Disordered" evidence="10">
    <location>
        <begin position="283"/>
        <end position="328"/>
    </location>
</feature>
<evidence type="ECO:0000256" key="6">
    <source>
        <dbReference type="ARBA" id="ARBA00022729"/>
    </source>
</evidence>
<keyword evidence="5" id="KW-0325">Glycoprotein</keyword>
<comment type="caution">
    <text evidence="9">Lacks conserved residue(s) required for the propagation of feature annotation.</text>
</comment>
<dbReference type="AlphaFoldDB" id="A0A139HJT4"/>
<keyword evidence="11" id="KW-0472">Membrane</keyword>
<accession>A0A139HJT4</accession>
<evidence type="ECO:0000313" key="15">
    <source>
        <dbReference type="Proteomes" id="UP000070133"/>
    </source>
</evidence>